<proteinExistence type="predicted"/>
<dbReference type="InterPro" id="IPR001789">
    <property type="entry name" value="Sig_transdc_resp-reg_receiver"/>
</dbReference>
<evidence type="ECO:0000313" key="4">
    <source>
        <dbReference type="Proteomes" id="UP001519295"/>
    </source>
</evidence>
<dbReference type="InterPro" id="IPR011006">
    <property type="entry name" value="CheY-like_superfamily"/>
</dbReference>
<keyword evidence="1" id="KW-0597">Phosphoprotein</keyword>
<reference evidence="3 4" key="1">
    <citation type="submission" date="2021-03" db="EMBL/GenBank/DDBJ databases">
        <title>Sequencing the genomes of 1000 actinobacteria strains.</title>
        <authorList>
            <person name="Klenk H.-P."/>
        </authorList>
    </citation>
    <scope>NUCLEOTIDE SEQUENCE [LARGE SCALE GENOMIC DNA]</scope>
    <source>
        <strain evidence="3 4">DSM 45256</strain>
    </source>
</reference>
<dbReference type="GO" id="GO:0003677">
    <property type="term" value="F:DNA binding"/>
    <property type="evidence" value="ECO:0007669"/>
    <property type="project" value="UniProtKB-KW"/>
</dbReference>
<dbReference type="Proteomes" id="UP001519295">
    <property type="component" value="Unassembled WGS sequence"/>
</dbReference>
<protein>
    <submittedName>
        <fullName evidence="3">DNA-binding response OmpR family regulator</fullName>
    </submittedName>
</protein>
<evidence type="ECO:0000256" key="1">
    <source>
        <dbReference type="PROSITE-ProRule" id="PRU00169"/>
    </source>
</evidence>
<feature type="domain" description="Response regulatory" evidence="2">
    <location>
        <begin position="21"/>
        <end position="140"/>
    </location>
</feature>
<name>A0ABS4VZI7_9PSEU</name>
<dbReference type="PROSITE" id="PS50110">
    <property type="entry name" value="RESPONSE_REGULATORY"/>
    <property type="match status" value="1"/>
</dbReference>
<dbReference type="SUPFAM" id="SSF52172">
    <property type="entry name" value="CheY-like"/>
    <property type="match status" value="1"/>
</dbReference>
<organism evidence="3 4">
    <name type="scientific">Pseudonocardia parietis</name>
    <dbReference type="NCBI Taxonomy" id="570936"/>
    <lineage>
        <taxon>Bacteria</taxon>
        <taxon>Bacillati</taxon>
        <taxon>Actinomycetota</taxon>
        <taxon>Actinomycetes</taxon>
        <taxon>Pseudonocardiales</taxon>
        <taxon>Pseudonocardiaceae</taxon>
        <taxon>Pseudonocardia</taxon>
    </lineage>
</organism>
<comment type="caution">
    <text evidence="3">The sequence shown here is derived from an EMBL/GenBank/DDBJ whole genome shotgun (WGS) entry which is preliminary data.</text>
</comment>
<dbReference type="Gene3D" id="3.40.50.2300">
    <property type="match status" value="1"/>
</dbReference>
<dbReference type="EMBL" id="JAGINU010000001">
    <property type="protein sequence ID" value="MBP2369361.1"/>
    <property type="molecule type" value="Genomic_DNA"/>
</dbReference>
<keyword evidence="3" id="KW-0238">DNA-binding</keyword>
<accession>A0ABS4VZI7</accession>
<feature type="modified residue" description="4-aspartylphosphate" evidence="1">
    <location>
        <position position="76"/>
    </location>
</feature>
<gene>
    <name evidence="3" type="ORF">JOF36_005057</name>
</gene>
<evidence type="ECO:0000313" key="3">
    <source>
        <dbReference type="EMBL" id="MBP2369361.1"/>
    </source>
</evidence>
<keyword evidence="4" id="KW-1185">Reference proteome</keyword>
<evidence type="ECO:0000259" key="2">
    <source>
        <dbReference type="PROSITE" id="PS50110"/>
    </source>
</evidence>
<sequence length="152" mass="15889">MASGAAAEIGGAAGSVTGTSTVLVYSHRPEIREGIINSVGRRPAPDVGRVRYVEAAGIADVLASCDAGEADLLILDGEAQPTGGMGVAKQLRHEIVDCPPIVLTVRRRDDRWLATWSEADAVLVHPLDPIEAAEVVAQVLRGSRAGTLTENE</sequence>